<dbReference type="Proteomes" id="UP000284908">
    <property type="component" value="Unassembled WGS sequence"/>
</dbReference>
<keyword evidence="2" id="KW-1185">Reference proteome</keyword>
<evidence type="ECO:0000313" key="2">
    <source>
        <dbReference type="Proteomes" id="UP000284908"/>
    </source>
</evidence>
<dbReference type="Pfam" id="PF06092">
    <property type="entry name" value="DUF943"/>
    <property type="match status" value="1"/>
</dbReference>
<gene>
    <name evidence="1" type="ORF">D6C13_11050</name>
</gene>
<dbReference type="InterPro" id="IPR010351">
    <property type="entry name" value="DUF943"/>
</dbReference>
<protein>
    <submittedName>
        <fullName evidence="1">DUF943 family protein</fullName>
    </submittedName>
</protein>
<dbReference type="AlphaFoldDB" id="A0A419N940"/>
<accession>A0A419N940</accession>
<comment type="caution">
    <text evidence="1">The sequence shown here is derived from an EMBL/GenBank/DDBJ whole genome shotgun (WGS) entry which is preliminary data.</text>
</comment>
<sequence>MIRMSARFFIKWTGELLRSKKNITVYILLAALFLFRLITRSPEIIYVDQDVGTMVIVVKQPPLTQEGKITWWEVHEGAIKNKYGSPKPDENGVYYVSVIDGGNGFKKTSQDNSNWFSFYNRKLYCFDEVKSEERCLENDEVMTVIHDENNKISYLIDDSQIVKQPQNEY</sequence>
<organism evidence="1 2">
    <name type="scientific">Rahnella woolbedingensis</name>
    <dbReference type="NCBI Taxonomy" id="1510574"/>
    <lineage>
        <taxon>Bacteria</taxon>
        <taxon>Pseudomonadati</taxon>
        <taxon>Pseudomonadota</taxon>
        <taxon>Gammaproteobacteria</taxon>
        <taxon>Enterobacterales</taxon>
        <taxon>Yersiniaceae</taxon>
        <taxon>Rahnella</taxon>
    </lineage>
</organism>
<evidence type="ECO:0000313" key="1">
    <source>
        <dbReference type="EMBL" id="RJT44281.1"/>
    </source>
</evidence>
<name>A0A419N940_9GAMM</name>
<dbReference type="EMBL" id="RAHH01000011">
    <property type="protein sequence ID" value="RJT44281.1"/>
    <property type="molecule type" value="Genomic_DNA"/>
</dbReference>
<proteinExistence type="predicted"/>
<reference evidence="1 2" key="1">
    <citation type="submission" date="2018-09" db="EMBL/GenBank/DDBJ databases">
        <authorList>
            <person name="Le Fleche-Mateos A."/>
        </authorList>
    </citation>
    <scope>NUCLEOTIDE SEQUENCE [LARGE SCALE GENOMIC DNA]</scope>
    <source>
        <strain evidence="1 2">DSM 27399</strain>
    </source>
</reference>
<dbReference type="OrthoDB" id="6521020at2"/>